<dbReference type="RefSeq" id="WP_092482727.1">
    <property type="nucleotide sequence ID" value="NZ_FOYM01000009.1"/>
</dbReference>
<keyword evidence="11" id="KW-1185">Reference proteome</keyword>
<dbReference type="InterPro" id="IPR006424">
    <property type="entry name" value="Glyceraldehyde-3-P_DH_1"/>
</dbReference>
<evidence type="ECO:0000256" key="1">
    <source>
        <dbReference type="ARBA" id="ARBA00007406"/>
    </source>
</evidence>
<evidence type="ECO:0000259" key="9">
    <source>
        <dbReference type="SMART" id="SM00846"/>
    </source>
</evidence>
<dbReference type="PIRSF" id="PIRSF000149">
    <property type="entry name" value="GAP_DH"/>
    <property type="match status" value="1"/>
</dbReference>
<dbReference type="Gene3D" id="3.30.360.10">
    <property type="entry name" value="Dihydrodipicolinate Reductase, domain 2"/>
    <property type="match status" value="1"/>
</dbReference>
<sequence>MAVRVGINGFGRIGRLVMRAALRHPEIEVVAINHKSRRLPANDVFAQTLAHTLKYDSVHGRLDADITGYNDIIAVNGKEVKVLAVGDPAELPWGDLGVDIVVESTGKFRDPDEAAAHLRGGAKKVVITAPAKGECLTVVMGVNEEQYDPAVHHVVSNASCTTNCLAPVVKVLLKNFGIVKGLMTTVHAVTNNQQILDMPNKDLRRGRAAGNSIIPTTTGAAKAVSLVLPELAGRLNGMAMRVPTLNVSVVDLVAQLQKKATREEVNAALKDASEGALKGILAYSELPLVSADYNGDPHSSIVDALSTMTIYDDMVKVVAWYDNEWGYSNRVLDLVKYIAKQGF</sequence>
<dbReference type="GO" id="GO:0016620">
    <property type="term" value="F:oxidoreductase activity, acting on the aldehyde or oxo group of donors, NAD or NADP as acceptor"/>
    <property type="evidence" value="ECO:0007669"/>
    <property type="project" value="InterPro"/>
</dbReference>
<evidence type="ECO:0000256" key="4">
    <source>
        <dbReference type="PIRSR" id="PIRSR000149-2"/>
    </source>
</evidence>
<dbReference type="PANTHER" id="PTHR43148">
    <property type="entry name" value="GLYCERALDEHYDE-3-PHOSPHATE DEHYDROGENASE 2"/>
    <property type="match status" value="1"/>
</dbReference>
<feature type="active site" description="Nucleophile" evidence="3">
    <location>
        <position position="160"/>
    </location>
</feature>
<feature type="site" description="Activates thiol group during catalysis" evidence="6">
    <location>
        <position position="187"/>
    </location>
</feature>
<name>A0A1I6DD33_9FIRM</name>
<dbReference type="FunFam" id="3.40.50.720:FF:000001">
    <property type="entry name" value="Glyceraldehyde-3-phosphate dehydrogenase"/>
    <property type="match status" value="1"/>
</dbReference>
<dbReference type="FunFam" id="3.30.360.10:FF:000002">
    <property type="entry name" value="Glyceraldehyde-3-phosphate dehydrogenase"/>
    <property type="match status" value="1"/>
</dbReference>
<dbReference type="Pfam" id="PF00044">
    <property type="entry name" value="Gp_dh_N"/>
    <property type="match status" value="1"/>
</dbReference>
<dbReference type="EC" id="1.2.1.-" evidence="8"/>
<dbReference type="InterPro" id="IPR020830">
    <property type="entry name" value="GlycerAld_3-P_DH_AS"/>
</dbReference>
<dbReference type="CDD" id="cd05214">
    <property type="entry name" value="GAPDH_I_N"/>
    <property type="match status" value="1"/>
</dbReference>
<evidence type="ECO:0000313" key="11">
    <source>
        <dbReference type="Proteomes" id="UP000199584"/>
    </source>
</evidence>
<evidence type="ECO:0000256" key="3">
    <source>
        <dbReference type="PIRSR" id="PIRSR000149-1"/>
    </source>
</evidence>
<dbReference type="InterPro" id="IPR036291">
    <property type="entry name" value="NAD(P)-bd_dom_sf"/>
</dbReference>
<reference evidence="11" key="1">
    <citation type="submission" date="2016-10" db="EMBL/GenBank/DDBJ databases">
        <authorList>
            <person name="Varghese N."/>
            <person name="Submissions S."/>
        </authorList>
    </citation>
    <scope>NUCLEOTIDE SEQUENCE [LARGE SCALE GENOMIC DNA]</scope>
    <source>
        <strain evidence="11">DSM 3669</strain>
    </source>
</reference>
<dbReference type="CDD" id="cd18126">
    <property type="entry name" value="GAPDH_I_C"/>
    <property type="match status" value="1"/>
</dbReference>
<dbReference type="NCBIfam" id="TIGR01534">
    <property type="entry name" value="GAPDH-I"/>
    <property type="match status" value="1"/>
</dbReference>
<dbReference type="PRINTS" id="PR00078">
    <property type="entry name" value="G3PDHDRGNASE"/>
</dbReference>
<accession>A0A1I6DD33</accession>
<dbReference type="Pfam" id="PF02800">
    <property type="entry name" value="Gp_dh_C"/>
    <property type="match status" value="1"/>
</dbReference>
<feature type="binding site" evidence="4">
    <location>
        <begin position="159"/>
        <end position="161"/>
    </location>
    <ligand>
        <name>D-glyceraldehyde 3-phosphate</name>
        <dbReference type="ChEBI" id="CHEBI:59776"/>
    </ligand>
</feature>
<dbReference type="InterPro" id="IPR020829">
    <property type="entry name" value="GlycerAld_3-P_DH_cat"/>
</dbReference>
<protein>
    <recommendedName>
        <fullName evidence="8">Glyceraldehyde-3-phosphate dehydrogenase</fullName>
        <ecNumber evidence="8">1.2.1.-</ecNumber>
    </recommendedName>
</protein>
<dbReference type="STRING" id="39060.SAMN05660706_10920"/>
<dbReference type="SUPFAM" id="SSF51735">
    <property type="entry name" value="NAD(P)-binding Rossmann-fold domains"/>
    <property type="match status" value="1"/>
</dbReference>
<dbReference type="GO" id="GO:0006006">
    <property type="term" value="P:glucose metabolic process"/>
    <property type="evidence" value="ECO:0007669"/>
    <property type="project" value="InterPro"/>
</dbReference>
<evidence type="ECO:0000256" key="2">
    <source>
        <dbReference type="ARBA" id="ARBA00023002"/>
    </source>
</evidence>
<evidence type="ECO:0000256" key="8">
    <source>
        <dbReference type="RuleBase" id="RU361160"/>
    </source>
</evidence>
<feature type="binding site" evidence="5">
    <location>
        <begin position="12"/>
        <end position="13"/>
    </location>
    <ligand>
        <name>NAD(+)</name>
        <dbReference type="ChEBI" id="CHEBI:57540"/>
    </ligand>
</feature>
<dbReference type="InterPro" id="IPR020831">
    <property type="entry name" value="GlycerAld/Erythrose_P_DH"/>
</dbReference>
<keyword evidence="5" id="KW-0547">Nucleotide-binding</keyword>
<dbReference type="SUPFAM" id="SSF55347">
    <property type="entry name" value="Glyceraldehyde-3-phosphate dehydrogenase-like, C-terminal domain"/>
    <property type="match status" value="1"/>
</dbReference>
<comment type="similarity">
    <text evidence="1 7">Belongs to the glyceraldehyde-3-phosphate dehydrogenase family.</text>
</comment>
<dbReference type="Gene3D" id="3.40.50.720">
    <property type="entry name" value="NAD(P)-binding Rossmann-like Domain"/>
    <property type="match status" value="1"/>
</dbReference>
<dbReference type="GO" id="GO:0050661">
    <property type="term" value="F:NADP binding"/>
    <property type="evidence" value="ECO:0007669"/>
    <property type="project" value="InterPro"/>
</dbReference>
<evidence type="ECO:0000256" key="7">
    <source>
        <dbReference type="RuleBase" id="RU000397"/>
    </source>
</evidence>
<feature type="binding site" evidence="4">
    <location>
        <position position="190"/>
    </location>
    <ligand>
        <name>D-glyceraldehyde 3-phosphate</name>
        <dbReference type="ChEBI" id="CHEBI:59776"/>
    </ligand>
</feature>
<feature type="binding site" evidence="5">
    <location>
        <position position="128"/>
    </location>
    <ligand>
        <name>NAD(+)</name>
        <dbReference type="ChEBI" id="CHEBI:57540"/>
    </ligand>
</feature>
<gene>
    <name evidence="10" type="ORF">SAMN05660706_10920</name>
</gene>
<keyword evidence="5" id="KW-0520">NAD</keyword>
<dbReference type="EMBL" id="FOYM01000009">
    <property type="protein sequence ID" value="SFR03390.1"/>
    <property type="molecule type" value="Genomic_DNA"/>
</dbReference>
<dbReference type="SMART" id="SM00846">
    <property type="entry name" value="Gp_dh_N"/>
    <property type="match status" value="1"/>
</dbReference>
<feature type="binding site" evidence="5">
    <location>
        <position position="323"/>
    </location>
    <ligand>
        <name>NAD(+)</name>
        <dbReference type="ChEBI" id="CHEBI:57540"/>
    </ligand>
</feature>
<feature type="binding site" evidence="4">
    <location>
        <begin position="218"/>
        <end position="219"/>
    </location>
    <ligand>
        <name>D-glyceraldehyde 3-phosphate</name>
        <dbReference type="ChEBI" id="CHEBI:59776"/>
    </ligand>
</feature>
<feature type="binding site" evidence="4">
    <location>
        <position position="241"/>
    </location>
    <ligand>
        <name>D-glyceraldehyde 3-phosphate</name>
        <dbReference type="ChEBI" id="CHEBI:59776"/>
    </ligand>
</feature>
<dbReference type="GO" id="GO:0051287">
    <property type="term" value="F:NAD binding"/>
    <property type="evidence" value="ECO:0007669"/>
    <property type="project" value="InterPro"/>
</dbReference>
<evidence type="ECO:0000313" key="10">
    <source>
        <dbReference type="EMBL" id="SFR03390.1"/>
    </source>
</evidence>
<evidence type="ECO:0000256" key="5">
    <source>
        <dbReference type="PIRSR" id="PIRSR000149-3"/>
    </source>
</evidence>
<proteinExistence type="inferred from homology"/>
<feature type="domain" description="Glyceraldehyde 3-phosphate dehydrogenase NAD(P) binding" evidence="9">
    <location>
        <begin position="3"/>
        <end position="160"/>
    </location>
</feature>
<organism evidence="10 11">
    <name type="scientific">Desulfoscipio geothermicus DSM 3669</name>
    <dbReference type="NCBI Taxonomy" id="1121426"/>
    <lineage>
        <taxon>Bacteria</taxon>
        <taxon>Bacillati</taxon>
        <taxon>Bacillota</taxon>
        <taxon>Clostridia</taxon>
        <taxon>Eubacteriales</taxon>
        <taxon>Desulfallaceae</taxon>
        <taxon>Desulfoscipio</taxon>
    </lineage>
</organism>
<keyword evidence="2 8" id="KW-0560">Oxidoreductase</keyword>
<dbReference type="AlphaFoldDB" id="A0A1I6DD33"/>
<dbReference type="InterPro" id="IPR020828">
    <property type="entry name" value="GlycerAld_3-P_DH_NAD(P)-bd"/>
</dbReference>
<dbReference type="Proteomes" id="UP000199584">
    <property type="component" value="Unassembled WGS sequence"/>
</dbReference>
<dbReference type="OrthoDB" id="9803304at2"/>
<dbReference type="PROSITE" id="PS00071">
    <property type="entry name" value="GAPDH"/>
    <property type="match status" value="1"/>
</dbReference>
<evidence type="ECO:0000256" key="6">
    <source>
        <dbReference type="PIRSR" id="PIRSR000149-4"/>
    </source>
</evidence>